<dbReference type="OrthoDB" id="6190788at2"/>
<dbReference type="SUPFAM" id="SSF55874">
    <property type="entry name" value="ATPase domain of HSP90 chaperone/DNA topoisomerase II/histidine kinase"/>
    <property type="match status" value="1"/>
</dbReference>
<dbReference type="Gene3D" id="3.30.565.10">
    <property type="entry name" value="Histidine kinase-like ATPase, C-terminal domain"/>
    <property type="match status" value="1"/>
</dbReference>
<dbReference type="InterPro" id="IPR050640">
    <property type="entry name" value="Bact_2-comp_sensor_kinase"/>
</dbReference>
<evidence type="ECO:0000259" key="4">
    <source>
        <dbReference type="Pfam" id="PF06580"/>
    </source>
</evidence>
<dbReference type="Pfam" id="PF13181">
    <property type="entry name" value="TPR_8"/>
    <property type="match status" value="2"/>
</dbReference>
<feature type="domain" description="Signal transduction histidine kinase internal region" evidence="4">
    <location>
        <begin position="435"/>
        <end position="513"/>
    </location>
</feature>
<evidence type="ECO:0000256" key="2">
    <source>
        <dbReference type="SAM" id="Phobius"/>
    </source>
</evidence>
<dbReference type="STRING" id="490189.SAMN02927903_02289"/>
<dbReference type="AlphaFoldDB" id="A0A1G5IK79"/>
<dbReference type="PANTHER" id="PTHR34220">
    <property type="entry name" value="SENSOR HISTIDINE KINASE YPDA"/>
    <property type="match status" value="1"/>
</dbReference>
<dbReference type="InterPro" id="IPR036890">
    <property type="entry name" value="HATPase_C_sf"/>
</dbReference>
<organism evidence="5 6">
    <name type="scientific">Flavobacterium caeni</name>
    <dbReference type="NCBI Taxonomy" id="490189"/>
    <lineage>
        <taxon>Bacteria</taxon>
        <taxon>Pseudomonadati</taxon>
        <taxon>Bacteroidota</taxon>
        <taxon>Flavobacteriia</taxon>
        <taxon>Flavobacteriales</taxon>
        <taxon>Flavobacteriaceae</taxon>
        <taxon>Flavobacterium</taxon>
    </lineage>
</organism>
<dbReference type="SUPFAM" id="SSF48452">
    <property type="entry name" value="TPR-like"/>
    <property type="match status" value="2"/>
</dbReference>
<feature type="repeat" description="TPR" evidence="1">
    <location>
        <begin position="233"/>
        <end position="266"/>
    </location>
</feature>
<feature type="chain" id="PRO_5011568384" evidence="3">
    <location>
        <begin position="27"/>
        <end position="636"/>
    </location>
</feature>
<gene>
    <name evidence="5" type="ORF">SAMN02927903_02289</name>
</gene>
<dbReference type="GO" id="GO:0016020">
    <property type="term" value="C:membrane"/>
    <property type="evidence" value="ECO:0007669"/>
    <property type="project" value="InterPro"/>
</dbReference>
<keyword evidence="2" id="KW-0472">Membrane</keyword>
<dbReference type="InterPro" id="IPR010559">
    <property type="entry name" value="Sig_transdc_His_kin_internal"/>
</dbReference>
<dbReference type="Pfam" id="PF06580">
    <property type="entry name" value="His_kinase"/>
    <property type="match status" value="1"/>
</dbReference>
<dbReference type="Gene3D" id="1.25.40.10">
    <property type="entry name" value="Tetratricopeptide repeat domain"/>
    <property type="match status" value="2"/>
</dbReference>
<dbReference type="GO" id="GO:0000155">
    <property type="term" value="F:phosphorelay sensor kinase activity"/>
    <property type="evidence" value="ECO:0007669"/>
    <property type="project" value="InterPro"/>
</dbReference>
<keyword evidence="2" id="KW-0812">Transmembrane</keyword>
<evidence type="ECO:0000256" key="1">
    <source>
        <dbReference type="PROSITE-ProRule" id="PRU00339"/>
    </source>
</evidence>
<keyword evidence="3" id="KW-0732">Signal</keyword>
<accession>A0A1G5IK79</accession>
<keyword evidence="6" id="KW-1185">Reference proteome</keyword>
<evidence type="ECO:0000256" key="3">
    <source>
        <dbReference type="SAM" id="SignalP"/>
    </source>
</evidence>
<dbReference type="InterPro" id="IPR011990">
    <property type="entry name" value="TPR-like_helical_dom_sf"/>
</dbReference>
<dbReference type="Proteomes" id="UP000199354">
    <property type="component" value="Unassembled WGS sequence"/>
</dbReference>
<evidence type="ECO:0000313" key="6">
    <source>
        <dbReference type="Proteomes" id="UP000199354"/>
    </source>
</evidence>
<feature type="repeat" description="TPR" evidence="1">
    <location>
        <begin position="275"/>
        <end position="308"/>
    </location>
</feature>
<name>A0A1G5IK79_9FLAO</name>
<feature type="repeat" description="TPR" evidence="1">
    <location>
        <begin position="192"/>
        <end position="225"/>
    </location>
</feature>
<proteinExistence type="predicted"/>
<dbReference type="SMART" id="SM00028">
    <property type="entry name" value="TPR"/>
    <property type="match status" value="5"/>
</dbReference>
<feature type="transmembrane region" description="Helical" evidence="2">
    <location>
        <begin position="396"/>
        <end position="416"/>
    </location>
</feature>
<keyword evidence="2" id="KW-1133">Transmembrane helix</keyword>
<evidence type="ECO:0000313" key="5">
    <source>
        <dbReference type="EMBL" id="SCY76364.1"/>
    </source>
</evidence>
<dbReference type="PANTHER" id="PTHR34220:SF7">
    <property type="entry name" value="SENSOR HISTIDINE KINASE YPDA"/>
    <property type="match status" value="1"/>
</dbReference>
<dbReference type="InterPro" id="IPR019734">
    <property type="entry name" value="TPR_rpt"/>
</dbReference>
<protein>
    <submittedName>
        <fullName evidence="5">Tetratricopeptide repeat-containing protein</fullName>
    </submittedName>
</protein>
<dbReference type="PROSITE" id="PS50005">
    <property type="entry name" value="TPR"/>
    <property type="match status" value="3"/>
</dbReference>
<dbReference type="EMBL" id="FMVF01000010">
    <property type="protein sequence ID" value="SCY76364.1"/>
    <property type="molecule type" value="Genomic_DNA"/>
</dbReference>
<feature type="signal peptide" evidence="3">
    <location>
        <begin position="1"/>
        <end position="26"/>
    </location>
</feature>
<keyword evidence="1" id="KW-0802">TPR repeat</keyword>
<reference evidence="5 6" key="1">
    <citation type="submission" date="2016-10" db="EMBL/GenBank/DDBJ databases">
        <authorList>
            <person name="de Groot N.N."/>
        </authorList>
    </citation>
    <scope>NUCLEOTIDE SEQUENCE [LARGE SCALE GENOMIC DNA]</scope>
    <source>
        <strain evidence="5 6">CGMCC 1.7031</strain>
    </source>
</reference>
<sequence>MPLKFFRTFFLVAVLLFVCEPIFSQASNPKDSSYVSEILGRANAQNDPEYFIKSMDSVIAYSQKRKYAKGIAIAYWRKAVSYMRLSDAENAELFIKKNIAFTKQNKLDKYLAETFLFASAFHNQTADYVAAFSDASNALKTSLKMKDSLFIGRSYLQIGRCYSLKPDHAKSEESFKTAIAIFRKINNIPQLRDALSELAKIYVDKKEYPTALKLFSEAEHTAPEIPIDIFRLPHLYGNIARCYNEMGNNKMALDYYLKTLELTEQLGPGMMVIDLTTRTLVGELYIETGQYDLAEKYLKEALELAKVTNTLDDLRILYMDFSALYKLKKDYKKAYEYHELYVTYSDSIMNRDKMEALEDLSVQYQTNEVVSKNKLLQKQNALQKANAEKEQSRKNAWLIALSGALLLLVLGGWFYYRNNKQKQAIAALERNHIKQKLLITQMNPHFIFNSIENIQGLIYANKPDSAVDYLSKFSTLTRQILEHSNENYISLFDEVQMIKNYMAIQQLLYDNKFDYTIAVEEAIEQESLFLPPMLTQPFIENAIKHGLNNKAQGGMVNIRFYLEQNKLLFEVLDNGKGFDGQQKQTNHKSLAMTITKERLVNYTKNKDFVVQTDNVMDGTSVVGAKVRFEIPYIYEN</sequence>